<dbReference type="Proteomes" id="UP000037600">
    <property type="component" value="Unassembled WGS sequence"/>
</dbReference>
<accession>A0A0J8GUV4</accession>
<dbReference type="PANTHER" id="PTHR23011:SF28">
    <property type="entry name" value="CYCLIC NUCLEOTIDE-BINDING DOMAIN CONTAINING PROTEIN"/>
    <property type="match status" value="1"/>
</dbReference>
<dbReference type="OrthoDB" id="5241243at2"/>
<dbReference type="InterPro" id="IPR018488">
    <property type="entry name" value="cNMP-bd_CS"/>
</dbReference>
<keyword evidence="3" id="KW-1185">Reference proteome</keyword>
<evidence type="ECO:0000259" key="1">
    <source>
        <dbReference type="PROSITE" id="PS50042"/>
    </source>
</evidence>
<reference evidence="2 3" key="1">
    <citation type="submission" date="2015-04" db="EMBL/GenBank/DDBJ databases">
        <title>Draft Genome Sequence of the Novel Agar-Digesting Marine Bacterium Q1.</title>
        <authorList>
            <person name="Li Y."/>
            <person name="Li D."/>
            <person name="Chen G."/>
            <person name="Du Z."/>
        </authorList>
    </citation>
    <scope>NUCLEOTIDE SEQUENCE [LARGE SCALE GENOMIC DNA]</scope>
    <source>
        <strain evidence="2 3">Q1</strain>
    </source>
</reference>
<evidence type="ECO:0000313" key="2">
    <source>
        <dbReference type="EMBL" id="KMT66555.1"/>
    </source>
</evidence>
<name>A0A0J8GUV4_9ALTE</name>
<proteinExistence type="predicted"/>
<organism evidence="2 3">
    <name type="scientific">Catenovulum maritimum</name>
    <dbReference type="NCBI Taxonomy" id="1513271"/>
    <lineage>
        <taxon>Bacteria</taxon>
        <taxon>Pseudomonadati</taxon>
        <taxon>Pseudomonadota</taxon>
        <taxon>Gammaproteobacteria</taxon>
        <taxon>Alteromonadales</taxon>
        <taxon>Alteromonadaceae</taxon>
        <taxon>Catenovulum</taxon>
    </lineage>
</organism>
<comment type="caution">
    <text evidence="2">The sequence shown here is derived from an EMBL/GenBank/DDBJ whole genome shotgun (WGS) entry which is preliminary data.</text>
</comment>
<dbReference type="InterPro" id="IPR014710">
    <property type="entry name" value="RmlC-like_jellyroll"/>
</dbReference>
<dbReference type="InterPro" id="IPR000595">
    <property type="entry name" value="cNMP-bd_dom"/>
</dbReference>
<dbReference type="EMBL" id="LAZL01000003">
    <property type="protein sequence ID" value="KMT66555.1"/>
    <property type="molecule type" value="Genomic_DNA"/>
</dbReference>
<dbReference type="Gene3D" id="2.60.120.10">
    <property type="entry name" value="Jelly Rolls"/>
    <property type="match status" value="1"/>
</dbReference>
<dbReference type="RefSeq" id="WP_048689557.1">
    <property type="nucleotide sequence ID" value="NZ_KQ130483.1"/>
</dbReference>
<dbReference type="AlphaFoldDB" id="A0A0J8GUV4"/>
<dbReference type="PROSITE" id="PS00888">
    <property type="entry name" value="CNMP_BINDING_1"/>
    <property type="match status" value="1"/>
</dbReference>
<dbReference type="InterPro" id="IPR018490">
    <property type="entry name" value="cNMP-bd_dom_sf"/>
</dbReference>
<dbReference type="CDD" id="cd00038">
    <property type="entry name" value="CAP_ED"/>
    <property type="match status" value="1"/>
</dbReference>
<dbReference type="SMART" id="SM00100">
    <property type="entry name" value="cNMP"/>
    <property type="match status" value="1"/>
</dbReference>
<evidence type="ECO:0000313" key="3">
    <source>
        <dbReference type="Proteomes" id="UP000037600"/>
    </source>
</evidence>
<sequence length="171" mass="19300">MKNVDSKNIKLLKEIVHRVPLFSTLSEAESELLIKDEANFVVAEADEFIIHEGETGVHFYVLLSGLLKVTKGTNKADELSVIHPGEFVGEVGFMTNQARTANVVAVEKSILLRLEQASLSRFPTNIRDQFKDKIIEGLIDRVNHLNDELVELKHINQQNTDNGFYIQLDDN</sequence>
<dbReference type="PROSITE" id="PS50042">
    <property type="entry name" value="CNMP_BINDING_3"/>
    <property type="match status" value="1"/>
</dbReference>
<dbReference type="SUPFAM" id="SSF51206">
    <property type="entry name" value="cAMP-binding domain-like"/>
    <property type="match status" value="1"/>
</dbReference>
<feature type="domain" description="Cyclic nucleotide-binding" evidence="1">
    <location>
        <begin position="21"/>
        <end position="122"/>
    </location>
</feature>
<gene>
    <name evidence="2" type="ORF">XM47_03200</name>
</gene>
<protein>
    <recommendedName>
        <fullName evidence="1">Cyclic nucleotide-binding domain-containing protein</fullName>
    </recommendedName>
</protein>
<dbReference type="Pfam" id="PF00027">
    <property type="entry name" value="cNMP_binding"/>
    <property type="match status" value="1"/>
</dbReference>
<dbReference type="PANTHER" id="PTHR23011">
    <property type="entry name" value="CYCLIC NUCLEOTIDE-BINDING DOMAIN CONTAINING PROTEIN"/>
    <property type="match status" value="1"/>
</dbReference>
<dbReference type="STRING" id="1513271.XM47_03200"/>